<dbReference type="Pfam" id="PF21038">
    <property type="entry name" value="CEP104_N"/>
    <property type="match status" value="1"/>
</dbReference>
<feature type="domain" description="Centrosomal protein CEP104 N-terminal" evidence="1">
    <location>
        <begin position="28"/>
        <end position="77"/>
    </location>
</feature>
<sequence>MSSQLQFKVVSLSDQSNLQTGLLFDEEWVSKPNCQYPQSIVVKLEGRGFVDKIQVLCHRHFIPSKMDVYVSENSTSQFSKLG</sequence>
<reference evidence="3" key="1">
    <citation type="submission" date="2022-11" db="UniProtKB">
        <authorList>
            <consortium name="WormBaseParasite"/>
        </authorList>
    </citation>
    <scope>IDENTIFICATION</scope>
</reference>
<proteinExistence type="predicted"/>
<dbReference type="WBParaSite" id="PSU_v2.g8160.t1">
    <property type="protein sequence ID" value="PSU_v2.g8160.t1"/>
    <property type="gene ID" value="PSU_v2.g8160"/>
</dbReference>
<dbReference type="InterPro" id="IPR048739">
    <property type="entry name" value="CEP104_N"/>
</dbReference>
<evidence type="ECO:0000259" key="1">
    <source>
        <dbReference type="Pfam" id="PF21038"/>
    </source>
</evidence>
<organism evidence="2 3">
    <name type="scientific">Panagrolaimus superbus</name>
    <dbReference type="NCBI Taxonomy" id="310955"/>
    <lineage>
        <taxon>Eukaryota</taxon>
        <taxon>Metazoa</taxon>
        <taxon>Ecdysozoa</taxon>
        <taxon>Nematoda</taxon>
        <taxon>Chromadorea</taxon>
        <taxon>Rhabditida</taxon>
        <taxon>Tylenchina</taxon>
        <taxon>Panagrolaimomorpha</taxon>
        <taxon>Panagrolaimoidea</taxon>
        <taxon>Panagrolaimidae</taxon>
        <taxon>Panagrolaimus</taxon>
    </lineage>
</organism>
<dbReference type="PANTHER" id="PTHR13371">
    <property type="entry name" value="GLYCINE-, GLUTAMATE-, THIENYLCYCLOHEXYLPIPERIDINE-BINDING PROTEIN"/>
    <property type="match status" value="1"/>
</dbReference>
<keyword evidence="2" id="KW-1185">Reference proteome</keyword>
<dbReference type="GO" id="GO:0005929">
    <property type="term" value="C:cilium"/>
    <property type="evidence" value="ECO:0007669"/>
    <property type="project" value="TreeGrafter"/>
</dbReference>
<name>A0A914ZD26_9BILA</name>
<dbReference type="Proteomes" id="UP000887577">
    <property type="component" value="Unplaced"/>
</dbReference>
<accession>A0A914ZD26</accession>
<evidence type="ECO:0000313" key="3">
    <source>
        <dbReference type="WBParaSite" id="PSU_v2.g8160.t1"/>
    </source>
</evidence>
<evidence type="ECO:0000313" key="2">
    <source>
        <dbReference type="Proteomes" id="UP000887577"/>
    </source>
</evidence>
<protein>
    <recommendedName>
        <fullName evidence="1">Centrosomal protein CEP104 N-terminal domain-containing protein</fullName>
    </recommendedName>
</protein>
<dbReference type="AlphaFoldDB" id="A0A914ZD26"/>
<dbReference type="InterPro" id="IPR052607">
    <property type="entry name" value="CEP104-like"/>
</dbReference>
<dbReference type="PANTHER" id="PTHR13371:SF0">
    <property type="entry name" value="CENTROSOMAL PROTEIN OF 104 KDA"/>
    <property type="match status" value="1"/>
</dbReference>